<dbReference type="InterPro" id="IPR012674">
    <property type="entry name" value="Calycin"/>
</dbReference>
<dbReference type="Gene3D" id="2.40.128.20">
    <property type="match status" value="1"/>
</dbReference>
<dbReference type="AlphaFoldDB" id="A0A2R5LG97"/>
<proteinExistence type="predicted"/>
<accession>A0A2R5LG97</accession>
<dbReference type="SUPFAM" id="SSF50814">
    <property type="entry name" value="Lipocalins"/>
    <property type="match status" value="1"/>
</dbReference>
<evidence type="ECO:0000313" key="2">
    <source>
        <dbReference type="EMBL" id="MBY08488.1"/>
    </source>
</evidence>
<dbReference type="GO" id="GO:0043176">
    <property type="term" value="F:amine binding"/>
    <property type="evidence" value="ECO:0007669"/>
    <property type="project" value="InterPro"/>
</dbReference>
<organism evidence="2">
    <name type="scientific">Ornithodoros turicata</name>
    <dbReference type="NCBI Taxonomy" id="34597"/>
    <lineage>
        <taxon>Eukaryota</taxon>
        <taxon>Metazoa</taxon>
        <taxon>Ecdysozoa</taxon>
        <taxon>Arthropoda</taxon>
        <taxon>Chelicerata</taxon>
        <taxon>Arachnida</taxon>
        <taxon>Acari</taxon>
        <taxon>Parasitiformes</taxon>
        <taxon>Ixodida</taxon>
        <taxon>Ixodoidea</taxon>
        <taxon>Argasidae</taxon>
        <taxon>Ornithodorinae</taxon>
        <taxon>Ornithodoros</taxon>
    </lineage>
</organism>
<sequence>MYCKIALVVFCLFVVGYVDAANDVWKVLGGADAGFFLVSRTYSRGGGNHECAYMKRTRKDKSSHTLTALMGYRDKATQAFPSATTYTVTAKQDATGVYSEITVKAGSVSLVYELVHSDGKGCNILKGKTGRLEGKCELWATPQQVTHAKGDVCSKQFKSLCEEPVERPYLDGCEIPA</sequence>
<dbReference type="InterPro" id="IPR002970">
    <property type="entry name" value="Tick_his-bd"/>
</dbReference>
<evidence type="ECO:0000256" key="1">
    <source>
        <dbReference type="SAM" id="SignalP"/>
    </source>
</evidence>
<name>A0A2R5LG97_9ACAR</name>
<dbReference type="GO" id="GO:0030682">
    <property type="term" value="P:symbiont-mediated perturbation of host defenses"/>
    <property type="evidence" value="ECO:0007669"/>
    <property type="project" value="InterPro"/>
</dbReference>
<keyword evidence="1" id="KW-0732">Signal</keyword>
<feature type="signal peptide" evidence="1">
    <location>
        <begin position="1"/>
        <end position="20"/>
    </location>
</feature>
<protein>
    <submittedName>
        <fullName evidence="2">Putative salivary secreted lipocalin</fullName>
    </submittedName>
</protein>
<reference evidence="2" key="1">
    <citation type="submission" date="2018-03" db="EMBL/GenBank/DDBJ databases">
        <title>The relapsing fever spirochete Borrelia turicatae persists in the highly oxidative environment of its soft-bodied tick vector.</title>
        <authorList>
            <person name="Bourret T.J."/>
            <person name="Boyle W.K."/>
            <person name="Valenzuela J.G."/>
            <person name="Oliveira F."/>
            <person name="Lopez J.E."/>
        </authorList>
    </citation>
    <scope>NUCLEOTIDE SEQUENCE</scope>
    <source>
        <strain evidence="2">Kansas strain/isolate</strain>
        <tissue evidence="2">Salivary glands</tissue>
    </source>
</reference>
<dbReference type="Pfam" id="PF02098">
    <property type="entry name" value="His_binding"/>
    <property type="match status" value="1"/>
</dbReference>
<dbReference type="EMBL" id="GGLE01004362">
    <property type="protein sequence ID" value="MBY08488.1"/>
    <property type="molecule type" value="Transcribed_RNA"/>
</dbReference>
<feature type="chain" id="PRO_5015319672" evidence="1">
    <location>
        <begin position="21"/>
        <end position="177"/>
    </location>
</feature>